<accession>A0A0L0W3K0</accession>
<name>A0A0L0W3K0_9BASI</name>
<comment type="caution">
    <text evidence="1">The sequence shown here is derived from an EMBL/GenBank/DDBJ whole genome shotgun (WGS) entry which is preliminary data.</text>
</comment>
<dbReference type="Proteomes" id="UP000054564">
    <property type="component" value="Unassembled WGS sequence"/>
</dbReference>
<evidence type="ECO:0000313" key="1">
    <source>
        <dbReference type="EMBL" id="KNF06032.1"/>
    </source>
</evidence>
<dbReference type="EMBL" id="AJIL01000005">
    <property type="protein sequence ID" value="KNF06032.1"/>
    <property type="molecule type" value="Genomic_DNA"/>
</dbReference>
<reference evidence="2" key="1">
    <citation type="submission" date="2014-03" db="EMBL/GenBank/DDBJ databases">
        <title>The Genome Sequence of Puccinia striiformis f. sp. tritici PST-78.</title>
        <authorList>
            <consortium name="The Broad Institute Genome Sequencing Platform"/>
            <person name="Cuomo C."/>
            <person name="Hulbert S."/>
            <person name="Chen X."/>
            <person name="Walker B."/>
            <person name="Young S.K."/>
            <person name="Zeng Q."/>
            <person name="Gargeya S."/>
            <person name="Fitzgerald M."/>
            <person name="Haas B."/>
            <person name="Abouelleil A."/>
            <person name="Alvarado L."/>
            <person name="Arachchi H.M."/>
            <person name="Berlin A.M."/>
            <person name="Chapman S.B."/>
            <person name="Goldberg J."/>
            <person name="Griggs A."/>
            <person name="Gujja S."/>
            <person name="Hansen M."/>
            <person name="Howarth C."/>
            <person name="Imamovic A."/>
            <person name="Larimer J."/>
            <person name="McCowan C."/>
            <person name="Montmayeur A."/>
            <person name="Murphy C."/>
            <person name="Neiman D."/>
            <person name="Pearson M."/>
            <person name="Priest M."/>
            <person name="Roberts A."/>
            <person name="Saif S."/>
            <person name="Shea T."/>
            <person name="Sisk P."/>
            <person name="Sykes S."/>
            <person name="Wortman J."/>
            <person name="Nusbaum C."/>
            <person name="Birren B."/>
        </authorList>
    </citation>
    <scope>NUCLEOTIDE SEQUENCE [LARGE SCALE GENOMIC DNA]</scope>
    <source>
        <strain evidence="2">race PST-78</strain>
    </source>
</reference>
<organism evidence="1 2">
    <name type="scientific">Puccinia striiformis f. sp. tritici PST-78</name>
    <dbReference type="NCBI Taxonomy" id="1165861"/>
    <lineage>
        <taxon>Eukaryota</taxon>
        <taxon>Fungi</taxon>
        <taxon>Dikarya</taxon>
        <taxon>Basidiomycota</taxon>
        <taxon>Pucciniomycotina</taxon>
        <taxon>Pucciniomycetes</taxon>
        <taxon>Pucciniales</taxon>
        <taxon>Pucciniaceae</taxon>
        <taxon>Puccinia</taxon>
    </lineage>
</organism>
<protein>
    <submittedName>
        <fullName evidence="1">Uncharacterized protein</fullName>
    </submittedName>
</protein>
<proteinExistence type="predicted"/>
<evidence type="ECO:0000313" key="2">
    <source>
        <dbReference type="Proteomes" id="UP000054564"/>
    </source>
</evidence>
<gene>
    <name evidence="1" type="ORF">PSTG_01026</name>
</gene>
<dbReference type="AlphaFoldDB" id="A0A0L0W3K0"/>
<keyword evidence="2" id="KW-1185">Reference proteome</keyword>
<sequence length="150" mass="17136">MRGFHGTLSNLRAELRERKARRWKQRAETCRAETEFQQGTHTLTCLRQGIGCLRQGIGTGQGRLYTRVYKKNALANGRLNPAIDLQKCRWLVETSHQLCFLGQWLVSTSHAIDPSTRKGVDGRLKPAIDYVFHVDGRLQPAIDLRCQCRC</sequence>